<accession>X1D091</accession>
<protein>
    <submittedName>
        <fullName evidence="1">Uncharacterized protein</fullName>
    </submittedName>
</protein>
<dbReference type="AlphaFoldDB" id="X1D091"/>
<dbReference type="EMBL" id="BART01010675">
    <property type="protein sequence ID" value="GAG89891.1"/>
    <property type="molecule type" value="Genomic_DNA"/>
</dbReference>
<gene>
    <name evidence="1" type="ORF">S01H4_23098</name>
</gene>
<proteinExistence type="predicted"/>
<feature type="non-terminal residue" evidence="1">
    <location>
        <position position="174"/>
    </location>
</feature>
<sequence>MNQTEAERRNEALDASQEGLKELAEEATLVTTELDGMNLAWEKLPTVAVPAIKTVEDQMFALVGTTEDFATASADSFEALANFAGEGTRASKAFATASATINTSLAIIKVWSDAPTGTPFFVKLSQSLLLASQLQKQADIINATPVPTVQAFADGGLVYGNSHANGGEKFAVGG</sequence>
<name>X1D091_9ZZZZ</name>
<comment type="caution">
    <text evidence="1">The sequence shown here is derived from an EMBL/GenBank/DDBJ whole genome shotgun (WGS) entry which is preliminary data.</text>
</comment>
<organism evidence="1">
    <name type="scientific">marine sediment metagenome</name>
    <dbReference type="NCBI Taxonomy" id="412755"/>
    <lineage>
        <taxon>unclassified sequences</taxon>
        <taxon>metagenomes</taxon>
        <taxon>ecological metagenomes</taxon>
    </lineage>
</organism>
<evidence type="ECO:0000313" key="1">
    <source>
        <dbReference type="EMBL" id="GAG89891.1"/>
    </source>
</evidence>
<reference evidence="1" key="1">
    <citation type="journal article" date="2014" name="Front. Microbiol.">
        <title>High frequency of phylogenetically diverse reductive dehalogenase-homologous genes in deep subseafloor sedimentary metagenomes.</title>
        <authorList>
            <person name="Kawai M."/>
            <person name="Futagami T."/>
            <person name="Toyoda A."/>
            <person name="Takaki Y."/>
            <person name="Nishi S."/>
            <person name="Hori S."/>
            <person name="Arai W."/>
            <person name="Tsubouchi T."/>
            <person name="Morono Y."/>
            <person name="Uchiyama I."/>
            <person name="Ito T."/>
            <person name="Fujiyama A."/>
            <person name="Inagaki F."/>
            <person name="Takami H."/>
        </authorList>
    </citation>
    <scope>NUCLEOTIDE SEQUENCE</scope>
    <source>
        <strain evidence="1">Expedition CK06-06</strain>
    </source>
</reference>